<comment type="subcellular location">
    <subcellularLocation>
        <location evidence="1">Membrane</location>
        <topology evidence="1">Multi-pass membrane protein</topology>
    </subcellularLocation>
</comment>
<dbReference type="GO" id="GO:0016020">
    <property type="term" value="C:membrane"/>
    <property type="evidence" value="ECO:0007669"/>
    <property type="project" value="UniProtKB-SubCell"/>
</dbReference>
<evidence type="ECO:0000256" key="2">
    <source>
        <dbReference type="ARBA" id="ARBA00022692"/>
    </source>
</evidence>
<dbReference type="InterPro" id="IPR044878">
    <property type="entry name" value="UbiA_sf"/>
</dbReference>
<evidence type="ECO:0000256" key="1">
    <source>
        <dbReference type="ARBA" id="ARBA00004141"/>
    </source>
</evidence>
<reference evidence="6" key="1">
    <citation type="journal article" date="2020" name="Nature">
        <title>Giant virus diversity and host interactions through global metagenomics.</title>
        <authorList>
            <person name="Schulz F."/>
            <person name="Roux S."/>
            <person name="Paez-Espino D."/>
            <person name="Jungbluth S."/>
            <person name="Walsh D.A."/>
            <person name="Denef V.J."/>
            <person name="McMahon K.D."/>
            <person name="Konstantinidis K.T."/>
            <person name="Eloe-Fadrosh E.A."/>
            <person name="Kyrpides N.C."/>
            <person name="Woyke T."/>
        </authorList>
    </citation>
    <scope>NUCLEOTIDE SEQUENCE</scope>
    <source>
        <strain evidence="6">GVMAG-M-3300023179-33</strain>
    </source>
</reference>
<dbReference type="GO" id="GO:0016765">
    <property type="term" value="F:transferase activity, transferring alkyl or aryl (other than methyl) groups"/>
    <property type="evidence" value="ECO:0007669"/>
    <property type="project" value="InterPro"/>
</dbReference>
<dbReference type="EMBL" id="MN739821">
    <property type="protein sequence ID" value="QHT27368.1"/>
    <property type="molecule type" value="Genomic_DNA"/>
</dbReference>
<evidence type="ECO:0000256" key="4">
    <source>
        <dbReference type="ARBA" id="ARBA00023136"/>
    </source>
</evidence>
<evidence type="ECO:0000256" key="3">
    <source>
        <dbReference type="ARBA" id="ARBA00022989"/>
    </source>
</evidence>
<dbReference type="PANTHER" id="PTHR42723">
    <property type="entry name" value="CHLOROPHYLL SYNTHASE"/>
    <property type="match status" value="1"/>
</dbReference>
<keyword evidence="3 5" id="KW-1133">Transmembrane helix</keyword>
<dbReference type="Pfam" id="PF01040">
    <property type="entry name" value="UbiA"/>
    <property type="match status" value="1"/>
</dbReference>
<dbReference type="AlphaFoldDB" id="A0A6C0EEN4"/>
<evidence type="ECO:0000256" key="5">
    <source>
        <dbReference type="SAM" id="Phobius"/>
    </source>
</evidence>
<proteinExistence type="predicted"/>
<evidence type="ECO:0008006" key="7">
    <source>
        <dbReference type="Google" id="ProtNLM"/>
    </source>
</evidence>
<feature type="transmembrane region" description="Helical" evidence="5">
    <location>
        <begin position="122"/>
        <end position="140"/>
    </location>
</feature>
<dbReference type="PANTHER" id="PTHR42723:SF1">
    <property type="entry name" value="CHLOROPHYLL SYNTHASE, CHLOROPLASTIC"/>
    <property type="match status" value="1"/>
</dbReference>
<name>A0A6C0EEN4_9ZZZZ</name>
<feature type="transmembrane region" description="Helical" evidence="5">
    <location>
        <begin position="21"/>
        <end position="41"/>
    </location>
</feature>
<dbReference type="InterPro" id="IPR050475">
    <property type="entry name" value="Prenyltransferase_related"/>
</dbReference>
<evidence type="ECO:0000313" key="6">
    <source>
        <dbReference type="EMBL" id="QHT27368.1"/>
    </source>
</evidence>
<accession>A0A6C0EEN4</accession>
<sequence length="309" mass="35505">MKLLDSHHKNKIMEKMHSILKLTRSVNLLPTLLLTFSGGFITNPSLNKILFSYPFICTNIITLLIMSFGMVINDIFDIEIDKLNNPSRPLITGKISINEAYVLCFSIVLFISILDYTLPNNLQLFTNIMLYGITIYTPVLKKIPLIKNVYCASTISFAMLYSGLSTNQELYQTIYYNKHFNILLITMRYVFFGSLKNELLLDICDIEGDKKNNIITIPILIGKSNSWLLINGLLYSNLIFLTFSLNSIYNNIYIKIIPLSSFIPMIIDIYKIKKSNYEKSIIDKTLKNAMGPMFIILLYMCVLSYNIKI</sequence>
<dbReference type="InterPro" id="IPR000537">
    <property type="entry name" value="UbiA_prenyltransferase"/>
</dbReference>
<protein>
    <recommendedName>
        <fullName evidence="7">UbiA prenyltransferase family protein</fullName>
    </recommendedName>
</protein>
<keyword evidence="2 5" id="KW-0812">Transmembrane</keyword>
<organism evidence="6">
    <name type="scientific">viral metagenome</name>
    <dbReference type="NCBI Taxonomy" id="1070528"/>
    <lineage>
        <taxon>unclassified sequences</taxon>
        <taxon>metagenomes</taxon>
        <taxon>organismal metagenomes</taxon>
    </lineage>
</organism>
<feature type="transmembrane region" description="Helical" evidence="5">
    <location>
        <begin position="53"/>
        <end position="76"/>
    </location>
</feature>
<dbReference type="Gene3D" id="1.10.357.140">
    <property type="entry name" value="UbiA prenyltransferase"/>
    <property type="match status" value="1"/>
</dbReference>
<feature type="transmembrane region" description="Helical" evidence="5">
    <location>
        <begin position="227"/>
        <end position="246"/>
    </location>
</feature>
<keyword evidence="4 5" id="KW-0472">Membrane</keyword>
<feature type="transmembrane region" description="Helical" evidence="5">
    <location>
        <begin position="290"/>
        <end position="307"/>
    </location>
</feature>
<feature type="transmembrane region" description="Helical" evidence="5">
    <location>
        <begin position="97"/>
        <end position="116"/>
    </location>
</feature>